<sequence>MLDFESVEELIHRVDIRAKLSTSQRLEHGVEQPEPEKLAAVPAYLAPYQGQFEDKEAEWFLIAWAYDHAIKLKPEFTPRNCKIYSLTALEQTELDNFLTENLWKGYIRKSKSPMASPFFFVGKKEKGKLRPTQDYRRLNHGTIKNTYPLPLISDLIDKLRGTTIFSKLDLWNGYNNVRIKDGDQWKAAFKTNRGLFEPTVMFFGLMNSPATFQAFMDDVLKDFMAEGWCLVYMDDILIYSETESQHRERTIRLLQWLREQDLYLKPHKCKFDVREIEFLGLVIRPGRIAMDPTKLSGISEWPAPKTVTGVRSFTGFMNFYQKFIGNYSAIAKPLYNLTKKGAQFIWTTSCKTAFQTLKWRFQQEPVLHMPDPMKPFIIETDVSKWASGGVLRQAAPDGELHPCGYISHAFDATEQNYEIYNRELFAIVRALETWQHYLMEGPHPVTVLCDHKNLTYFRTAQKLN</sequence>
<dbReference type="Proteomes" id="UP000054988">
    <property type="component" value="Unassembled WGS sequence"/>
</dbReference>
<organism evidence="2 3">
    <name type="scientific">Moniliophthora roreri</name>
    <name type="common">Frosty pod rot fungus</name>
    <name type="synonym">Monilia roreri</name>
    <dbReference type="NCBI Taxonomy" id="221103"/>
    <lineage>
        <taxon>Eukaryota</taxon>
        <taxon>Fungi</taxon>
        <taxon>Dikarya</taxon>
        <taxon>Basidiomycota</taxon>
        <taxon>Agaricomycotina</taxon>
        <taxon>Agaricomycetes</taxon>
        <taxon>Agaricomycetidae</taxon>
        <taxon>Agaricales</taxon>
        <taxon>Marasmiineae</taxon>
        <taxon>Marasmiaceae</taxon>
        <taxon>Moniliophthora</taxon>
    </lineage>
</organism>
<dbReference type="InterPro" id="IPR000477">
    <property type="entry name" value="RT_dom"/>
</dbReference>
<evidence type="ECO:0000259" key="1">
    <source>
        <dbReference type="PROSITE" id="PS50878"/>
    </source>
</evidence>
<gene>
    <name evidence="2" type="ORF">WG66_15601</name>
</gene>
<dbReference type="EMBL" id="LATX01002288">
    <property type="protein sequence ID" value="KTB31799.1"/>
    <property type="molecule type" value="Genomic_DNA"/>
</dbReference>
<evidence type="ECO:0000313" key="2">
    <source>
        <dbReference type="EMBL" id="KTB31799.1"/>
    </source>
</evidence>
<dbReference type="CDD" id="cd09274">
    <property type="entry name" value="RNase_HI_RT_Ty3"/>
    <property type="match status" value="1"/>
</dbReference>
<dbReference type="PANTHER" id="PTHR33064">
    <property type="entry name" value="POL PROTEIN"/>
    <property type="match status" value="1"/>
</dbReference>
<dbReference type="Gene3D" id="3.30.70.270">
    <property type="match status" value="2"/>
</dbReference>
<dbReference type="Gene3D" id="3.10.10.10">
    <property type="entry name" value="HIV Type 1 Reverse Transcriptase, subunit A, domain 1"/>
    <property type="match status" value="1"/>
</dbReference>
<dbReference type="Gene3D" id="3.10.20.370">
    <property type="match status" value="1"/>
</dbReference>
<reference evidence="2 3" key="1">
    <citation type="submission" date="2015-12" db="EMBL/GenBank/DDBJ databases">
        <title>Draft genome sequence of Moniliophthora roreri, the causal agent of frosty pod rot of cacao.</title>
        <authorList>
            <person name="Aime M.C."/>
            <person name="Diaz-Valderrama J.R."/>
            <person name="Kijpornyongpan T."/>
            <person name="Phillips-Mora W."/>
        </authorList>
    </citation>
    <scope>NUCLEOTIDE SEQUENCE [LARGE SCALE GENOMIC DNA]</scope>
    <source>
        <strain evidence="2 3">MCA 2952</strain>
    </source>
</reference>
<evidence type="ECO:0000313" key="3">
    <source>
        <dbReference type="Proteomes" id="UP000054988"/>
    </source>
</evidence>
<dbReference type="Pfam" id="PF17919">
    <property type="entry name" value="RT_RNaseH_2"/>
    <property type="match status" value="1"/>
</dbReference>
<dbReference type="AlphaFoldDB" id="A0A0W0F633"/>
<accession>A0A0W0F633</accession>
<dbReference type="InterPro" id="IPR043128">
    <property type="entry name" value="Rev_trsase/Diguanyl_cyclase"/>
</dbReference>
<name>A0A0W0F633_MONRR</name>
<comment type="caution">
    <text evidence="2">The sequence shown here is derived from an EMBL/GenBank/DDBJ whole genome shotgun (WGS) entry which is preliminary data.</text>
</comment>
<dbReference type="FunFam" id="3.30.70.270:FF:000020">
    <property type="entry name" value="Transposon Tf2-6 polyprotein-like Protein"/>
    <property type="match status" value="1"/>
</dbReference>
<dbReference type="PROSITE" id="PS50878">
    <property type="entry name" value="RT_POL"/>
    <property type="match status" value="1"/>
</dbReference>
<dbReference type="CDD" id="cd01647">
    <property type="entry name" value="RT_LTR"/>
    <property type="match status" value="1"/>
</dbReference>
<dbReference type="SUPFAM" id="SSF56672">
    <property type="entry name" value="DNA/RNA polymerases"/>
    <property type="match status" value="1"/>
</dbReference>
<dbReference type="InterPro" id="IPR043502">
    <property type="entry name" value="DNA/RNA_pol_sf"/>
</dbReference>
<protein>
    <recommendedName>
        <fullName evidence="1">Reverse transcriptase domain-containing protein</fullName>
    </recommendedName>
</protein>
<dbReference type="PANTHER" id="PTHR33064:SF37">
    <property type="entry name" value="RIBONUCLEASE H"/>
    <property type="match status" value="1"/>
</dbReference>
<dbReference type="Pfam" id="PF00078">
    <property type="entry name" value="RVT_1"/>
    <property type="match status" value="1"/>
</dbReference>
<dbReference type="InterPro" id="IPR041577">
    <property type="entry name" value="RT_RNaseH_2"/>
</dbReference>
<dbReference type="InterPro" id="IPR051320">
    <property type="entry name" value="Viral_Replic_Matur_Polypro"/>
</dbReference>
<feature type="domain" description="Reverse transcriptase" evidence="1">
    <location>
        <begin position="102"/>
        <end position="283"/>
    </location>
</feature>
<proteinExistence type="predicted"/>